<dbReference type="Gene3D" id="2.40.50.140">
    <property type="entry name" value="Nucleic acid-binding proteins"/>
    <property type="match status" value="1"/>
</dbReference>
<dbReference type="PANTHER" id="PTHR37296:SF1">
    <property type="entry name" value="CONSERVED VIRULENCE FACTOR B"/>
    <property type="match status" value="1"/>
</dbReference>
<feature type="domain" description="S1 motif" evidence="2">
    <location>
        <begin position="144"/>
        <end position="206"/>
    </location>
</feature>
<accession>A1SUV4</accession>
<organism evidence="3 4">
    <name type="scientific">Psychromonas ingrahamii (strain DSM 17664 / CCUG 51855 / 37)</name>
    <dbReference type="NCBI Taxonomy" id="357804"/>
    <lineage>
        <taxon>Bacteria</taxon>
        <taxon>Pseudomonadati</taxon>
        <taxon>Pseudomonadota</taxon>
        <taxon>Gammaproteobacteria</taxon>
        <taxon>Alteromonadales</taxon>
        <taxon>Psychromonadaceae</taxon>
        <taxon>Psychromonas</taxon>
    </lineage>
</organism>
<dbReference type="KEGG" id="pin:Ping_1452"/>
<dbReference type="SMART" id="SM00316">
    <property type="entry name" value="S1"/>
    <property type="match status" value="3"/>
</dbReference>
<dbReference type="OrthoDB" id="9801597at2"/>
<evidence type="ECO:0000313" key="4">
    <source>
        <dbReference type="Proteomes" id="UP000000639"/>
    </source>
</evidence>
<name>A1SUV4_PSYIN</name>
<keyword evidence="4" id="KW-1185">Reference proteome</keyword>
<dbReference type="Gene3D" id="1.10.10.10">
    <property type="entry name" value="Winged helix-like DNA-binding domain superfamily/Winged helix DNA-binding domain"/>
    <property type="match status" value="1"/>
</dbReference>
<dbReference type="InterPro" id="IPR014464">
    <property type="entry name" value="CvfB_fam"/>
</dbReference>
<feature type="domain" description="S1 motif" evidence="2">
    <location>
        <begin position="69"/>
        <end position="131"/>
    </location>
</feature>
<evidence type="ECO:0000313" key="3">
    <source>
        <dbReference type="EMBL" id="ABM03269.1"/>
    </source>
</evidence>
<proteinExistence type="inferred from homology"/>
<sequence>MIKIGAYNELTIIKQVDFGVYLDGQEDGEILLPRRYVTDDMKIGQTVVVFLYCDSEDRLIATTQKPKAEVGEFTSLKVVDTNRAGAFLDWGLPKDLLVPFNQQKTPMKEGYGYIVYIYQDDISERLVASSKLDRFLDKEEANYKVGDKVDLLIAERSDIGFKAIINNKHWGVLFPSDVFGEMGIGKRCKGYIKQVREDGKIDLTLTQIGYGKIDSLAERVVQTLKLHQGYLQLSDKSSPEQIAKILKMSKANFKKAIGQLYRKKVIHIENNGIRLNE</sequence>
<dbReference type="InterPro" id="IPR003029">
    <property type="entry name" value="S1_domain"/>
</dbReference>
<dbReference type="Pfam" id="PF17783">
    <property type="entry name" value="WHD_CvfB"/>
    <property type="match status" value="1"/>
</dbReference>
<reference evidence="3 4" key="1">
    <citation type="submission" date="2007-01" db="EMBL/GenBank/DDBJ databases">
        <title>Complete sequence of Psychromonas ingrahamii 37.</title>
        <authorList>
            <consortium name="US DOE Joint Genome Institute"/>
            <person name="Copeland A."/>
            <person name="Lucas S."/>
            <person name="Lapidus A."/>
            <person name="Barry K."/>
            <person name="Detter J.C."/>
            <person name="Glavina del Rio T."/>
            <person name="Hammon N."/>
            <person name="Israni S."/>
            <person name="Dalin E."/>
            <person name="Tice H."/>
            <person name="Pitluck S."/>
            <person name="Thompson L.S."/>
            <person name="Brettin T."/>
            <person name="Bruce D."/>
            <person name="Han C."/>
            <person name="Tapia R."/>
            <person name="Schmutz J."/>
            <person name="Larimer F."/>
            <person name="Land M."/>
            <person name="Hauser L."/>
            <person name="Kyrpides N."/>
            <person name="Ivanova N."/>
            <person name="Staley J."/>
            <person name="Richardson P."/>
        </authorList>
    </citation>
    <scope>NUCLEOTIDE SEQUENCE [LARGE SCALE GENOMIC DNA]</scope>
    <source>
        <strain evidence="3 4">37</strain>
    </source>
</reference>
<comment type="similarity">
    <text evidence="1">Belongs to the CvfB family.</text>
</comment>
<dbReference type="PIRSF" id="PIRSF012524">
    <property type="entry name" value="YitL_S1"/>
    <property type="match status" value="1"/>
</dbReference>
<dbReference type="Proteomes" id="UP000000639">
    <property type="component" value="Chromosome"/>
</dbReference>
<dbReference type="RefSeq" id="WP_011769829.1">
    <property type="nucleotide sequence ID" value="NC_008709.1"/>
</dbReference>
<dbReference type="Pfam" id="PF13509">
    <property type="entry name" value="S1_2"/>
    <property type="match status" value="2"/>
</dbReference>
<dbReference type="InterPro" id="IPR012340">
    <property type="entry name" value="NA-bd_OB-fold"/>
</dbReference>
<dbReference type="STRING" id="357804.Ping_1452"/>
<evidence type="ECO:0000259" key="2">
    <source>
        <dbReference type="SMART" id="SM00316"/>
    </source>
</evidence>
<dbReference type="InterPro" id="IPR036388">
    <property type="entry name" value="WH-like_DNA-bd_sf"/>
</dbReference>
<dbReference type="EMBL" id="CP000510">
    <property type="protein sequence ID" value="ABM03269.1"/>
    <property type="molecule type" value="Genomic_DNA"/>
</dbReference>
<dbReference type="PANTHER" id="PTHR37296">
    <property type="entry name" value="CONSERVED VIRULENCE FACTOR B"/>
    <property type="match status" value="1"/>
</dbReference>
<evidence type="ECO:0000256" key="1">
    <source>
        <dbReference type="PIRNR" id="PIRNR012524"/>
    </source>
</evidence>
<dbReference type="InterPro" id="IPR040764">
    <property type="entry name" value="CvfB_WH"/>
</dbReference>
<dbReference type="HOGENOM" id="CLU_064885_1_0_6"/>
<dbReference type="AlphaFoldDB" id="A1SUV4"/>
<gene>
    <name evidence="3" type="ordered locus">Ping_1452</name>
</gene>
<dbReference type="GO" id="GO:0003676">
    <property type="term" value="F:nucleic acid binding"/>
    <property type="evidence" value="ECO:0007669"/>
    <property type="project" value="InterPro"/>
</dbReference>
<dbReference type="InterPro" id="IPR039566">
    <property type="entry name" value="CvfB_S1_st"/>
</dbReference>
<dbReference type="eggNOG" id="COG2996">
    <property type="taxonomic scope" value="Bacteria"/>
</dbReference>
<protein>
    <submittedName>
        <fullName evidence="3">RNA binding S1 domain protein</fullName>
    </submittedName>
</protein>
<feature type="domain" description="S1 motif" evidence="2">
    <location>
        <begin position="3"/>
        <end position="64"/>
    </location>
</feature>